<keyword evidence="3" id="KW-1185">Reference proteome</keyword>
<accession>A0AAW1HT16</accession>
<evidence type="ECO:0000256" key="1">
    <source>
        <dbReference type="SAM" id="MobiDB-lite"/>
    </source>
</evidence>
<name>A0AAW1HT16_POPJA</name>
<dbReference type="EMBL" id="JASPKY010000999">
    <property type="protein sequence ID" value="KAK9679629.1"/>
    <property type="molecule type" value="Genomic_DNA"/>
</dbReference>
<sequence>MDGILSEFEAEMAGLIVEEEEAEQGQQQGDVMMDDHDRRVPPGDGCAAVHCSLNGMFSEDDDVFVNLVVVEEQEQEQQQQQQDGSHAVEEAAGDDVDSDGASAAAVREDTSVTCRTTPRYSVTMLVNAIRTTTMRHNFLKLFRPFADLVSYCITIDELDDTIENNTQTTTTTTTDVCNKVLRRRRGQDDDKYGDDDHLENYNLGQDDDKYGDDDHLENYNLHAFLEFDTDHFCWDIRGLLKRNYDNARIASTIAIDVVFYGGTCETINNDRFVLTNVIRECPNRDRCRFLRRYLRDYQRQNVTLRDVIEQETDVDESVFYSEINVCYENWTKDVCRWWNKMMVYCRRRGRRRRWSTVVARVRTAVAVVVDYSNRCLYLYGSTAASKSTYVQTILSAAGSRRSHNPLRHVYYPGVGRYFMRHFDVDFHRAIVFEEFDVG</sequence>
<organism evidence="2 3">
    <name type="scientific">Popillia japonica</name>
    <name type="common">Japanese beetle</name>
    <dbReference type="NCBI Taxonomy" id="7064"/>
    <lineage>
        <taxon>Eukaryota</taxon>
        <taxon>Metazoa</taxon>
        <taxon>Ecdysozoa</taxon>
        <taxon>Arthropoda</taxon>
        <taxon>Hexapoda</taxon>
        <taxon>Insecta</taxon>
        <taxon>Pterygota</taxon>
        <taxon>Neoptera</taxon>
        <taxon>Endopterygota</taxon>
        <taxon>Coleoptera</taxon>
        <taxon>Polyphaga</taxon>
        <taxon>Scarabaeiformia</taxon>
        <taxon>Scarabaeidae</taxon>
        <taxon>Rutelinae</taxon>
        <taxon>Popillia</taxon>
    </lineage>
</organism>
<protein>
    <submittedName>
        <fullName evidence="2">Uncharacterized protein</fullName>
    </submittedName>
</protein>
<proteinExistence type="predicted"/>
<comment type="caution">
    <text evidence="2">The sequence shown here is derived from an EMBL/GenBank/DDBJ whole genome shotgun (WGS) entry which is preliminary data.</text>
</comment>
<evidence type="ECO:0000313" key="3">
    <source>
        <dbReference type="Proteomes" id="UP001458880"/>
    </source>
</evidence>
<gene>
    <name evidence="2" type="ORF">QE152_g39847</name>
</gene>
<dbReference type="AlphaFoldDB" id="A0AAW1HT16"/>
<evidence type="ECO:0000313" key="2">
    <source>
        <dbReference type="EMBL" id="KAK9679629.1"/>
    </source>
</evidence>
<dbReference type="Proteomes" id="UP001458880">
    <property type="component" value="Unassembled WGS sequence"/>
</dbReference>
<reference evidence="2 3" key="1">
    <citation type="journal article" date="2024" name="BMC Genomics">
        <title>De novo assembly and annotation of Popillia japonica's genome with initial clues to its potential as an invasive pest.</title>
        <authorList>
            <person name="Cucini C."/>
            <person name="Boschi S."/>
            <person name="Funari R."/>
            <person name="Cardaioli E."/>
            <person name="Iannotti N."/>
            <person name="Marturano G."/>
            <person name="Paoli F."/>
            <person name="Bruttini M."/>
            <person name="Carapelli A."/>
            <person name="Frati F."/>
            <person name="Nardi F."/>
        </authorList>
    </citation>
    <scope>NUCLEOTIDE SEQUENCE [LARGE SCALE GENOMIC DNA]</scope>
    <source>
        <strain evidence="2">DMR45628</strain>
    </source>
</reference>
<feature type="region of interest" description="Disordered" evidence="1">
    <location>
        <begin position="73"/>
        <end position="112"/>
    </location>
</feature>